<dbReference type="Pfam" id="PF12353">
    <property type="entry name" value="eIF3g"/>
    <property type="match status" value="1"/>
</dbReference>
<feature type="compositionally biased region" description="Basic residues" evidence="1">
    <location>
        <begin position="77"/>
        <end position="86"/>
    </location>
</feature>
<feature type="region of interest" description="Disordered" evidence="1">
    <location>
        <begin position="77"/>
        <end position="110"/>
    </location>
</feature>
<organism evidence="3 4">
    <name type="scientific">Microbotryum silenes-dioicae</name>
    <dbReference type="NCBI Taxonomy" id="796604"/>
    <lineage>
        <taxon>Eukaryota</taxon>
        <taxon>Fungi</taxon>
        <taxon>Dikarya</taxon>
        <taxon>Basidiomycota</taxon>
        <taxon>Pucciniomycotina</taxon>
        <taxon>Microbotryomycetes</taxon>
        <taxon>Microbotryales</taxon>
        <taxon>Microbotryaceae</taxon>
        <taxon>Microbotryum</taxon>
    </lineage>
</organism>
<reference evidence="3 4" key="1">
    <citation type="submission" date="2016-11" db="EMBL/GenBank/DDBJ databases">
        <authorList>
            <person name="Jaros S."/>
            <person name="Januszkiewicz K."/>
            <person name="Wedrychowicz H."/>
        </authorList>
    </citation>
    <scope>NUCLEOTIDE SEQUENCE [LARGE SCALE GENOMIC DNA]</scope>
</reference>
<sequence length="157" mass="17118">MVLAWYFYKEYYTQALRQDLDKLPDPIEALQTLQTQAESTPAHKPVAMVASLTATDRSSSTPSAPCRHCGGPHWNRKCPVKDKKSKASSAPSASLAAAPDISTLRRDASHRQRSAFTNFRKCKPAPLEGITGEAVNSIEGVGSAVVRSLPSARLYLY</sequence>
<dbReference type="InterPro" id="IPR024675">
    <property type="entry name" value="eIF3g_N"/>
</dbReference>
<keyword evidence="4" id="KW-1185">Reference proteome</keyword>
<feature type="domain" description="Eukaryotic translation initiation factor 3 subunit G N-terminal" evidence="2">
    <location>
        <begin position="48"/>
        <end position="83"/>
    </location>
</feature>
<evidence type="ECO:0000313" key="3">
    <source>
        <dbReference type="EMBL" id="SGY27423.1"/>
    </source>
</evidence>
<dbReference type="Proteomes" id="UP000249464">
    <property type="component" value="Unassembled WGS sequence"/>
</dbReference>
<accession>A0A2X0MIW0</accession>
<evidence type="ECO:0000256" key="1">
    <source>
        <dbReference type="SAM" id="MobiDB-lite"/>
    </source>
</evidence>
<evidence type="ECO:0000313" key="4">
    <source>
        <dbReference type="Proteomes" id="UP000249464"/>
    </source>
</evidence>
<proteinExistence type="predicted"/>
<feature type="compositionally biased region" description="Low complexity" evidence="1">
    <location>
        <begin position="87"/>
        <end position="102"/>
    </location>
</feature>
<evidence type="ECO:0000259" key="2">
    <source>
        <dbReference type="Pfam" id="PF12353"/>
    </source>
</evidence>
<protein>
    <submittedName>
        <fullName evidence="3">BQ5605_C129g13359 protein</fullName>
    </submittedName>
</protein>
<gene>
    <name evidence="3" type="primary">BQ5605_C129g13359</name>
    <name evidence="3" type="ORF">BQ5605_C129G13359</name>
</gene>
<dbReference type="AlphaFoldDB" id="A0A2X0MIW0"/>
<dbReference type="EMBL" id="FQNC01000021">
    <property type="protein sequence ID" value="SGY27423.1"/>
    <property type="molecule type" value="Genomic_DNA"/>
</dbReference>
<name>A0A2X0MIW0_9BASI</name>